<dbReference type="Proteomes" id="UP000007519">
    <property type="component" value="Chromosome"/>
</dbReference>
<keyword evidence="2" id="KW-1185">Reference proteome</keyword>
<accession>H6L8J2</accession>
<gene>
    <name evidence="1" type="ordered locus">SGRA_4002</name>
</gene>
<reference evidence="1 2" key="1">
    <citation type="journal article" date="2012" name="Stand. Genomic Sci.">
        <title>Complete genome sequencing and analysis of Saprospira grandis str. Lewin, a predatory marine bacterium.</title>
        <authorList>
            <person name="Saw J.H."/>
            <person name="Yuryev A."/>
            <person name="Kanbe M."/>
            <person name="Hou S."/>
            <person name="Young A.G."/>
            <person name="Aizawa S."/>
            <person name="Alam M."/>
        </authorList>
    </citation>
    <scope>NUCLEOTIDE SEQUENCE [LARGE SCALE GENOMIC DNA]</scope>
    <source>
        <strain evidence="1 2">Lewin</strain>
    </source>
</reference>
<protein>
    <submittedName>
        <fullName evidence="1">Uncharacterized protein</fullName>
    </submittedName>
</protein>
<sequence>MFWGLPPSAAGPLHGSQVCSALRFFRFAQKAWSAAARHHFRPLGRRAFGPFYCRLKPTAKWHCFAIIDR</sequence>
<organism evidence="1 2">
    <name type="scientific">Saprospira grandis (strain Lewin)</name>
    <dbReference type="NCBI Taxonomy" id="984262"/>
    <lineage>
        <taxon>Bacteria</taxon>
        <taxon>Pseudomonadati</taxon>
        <taxon>Bacteroidota</taxon>
        <taxon>Saprospiria</taxon>
        <taxon>Saprospirales</taxon>
        <taxon>Saprospiraceae</taxon>
        <taxon>Saprospira</taxon>
    </lineage>
</organism>
<name>H6L8J2_SAPGL</name>
<proteinExistence type="predicted"/>
<dbReference type="AlphaFoldDB" id="H6L8J2"/>
<dbReference type="EMBL" id="CP002831">
    <property type="protein sequence ID" value="AFC26717.1"/>
    <property type="molecule type" value="Genomic_DNA"/>
</dbReference>
<evidence type="ECO:0000313" key="2">
    <source>
        <dbReference type="Proteomes" id="UP000007519"/>
    </source>
</evidence>
<dbReference type="STRING" id="984262.SGRA_4002"/>
<dbReference type="KEGG" id="sgn:SGRA_4002"/>
<evidence type="ECO:0000313" key="1">
    <source>
        <dbReference type="EMBL" id="AFC26717.1"/>
    </source>
</evidence>
<dbReference type="HOGENOM" id="CLU_199827_0_0_10"/>